<dbReference type="InterPro" id="IPR000626">
    <property type="entry name" value="Ubiquitin-like_dom"/>
</dbReference>
<keyword evidence="5" id="KW-0418">Kinase</keyword>
<comment type="catalytic activity">
    <reaction evidence="7">
        <text>L-threonyl-[protein] + ATP = O-phospho-L-threonyl-[protein] + ADP + H(+)</text>
        <dbReference type="Rhea" id="RHEA:46608"/>
        <dbReference type="Rhea" id="RHEA-COMP:11060"/>
        <dbReference type="Rhea" id="RHEA-COMP:11605"/>
        <dbReference type="ChEBI" id="CHEBI:15378"/>
        <dbReference type="ChEBI" id="CHEBI:30013"/>
        <dbReference type="ChEBI" id="CHEBI:30616"/>
        <dbReference type="ChEBI" id="CHEBI:61977"/>
        <dbReference type="ChEBI" id="CHEBI:456216"/>
        <dbReference type="EC" id="2.7.11.1"/>
    </reaction>
</comment>
<evidence type="ECO:0000256" key="2">
    <source>
        <dbReference type="ARBA" id="ARBA00022527"/>
    </source>
</evidence>
<keyword evidence="14" id="KW-1185">Reference proteome</keyword>
<keyword evidence="9" id="KW-1133">Transmembrane helix</keyword>
<protein>
    <recommendedName>
        <fullName evidence="1">non-specific serine/threonine protein kinase</fullName>
        <ecNumber evidence="1">2.7.11.1</ecNumber>
    </recommendedName>
</protein>
<evidence type="ECO:0000259" key="11">
    <source>
        <dbReference type="PROSITE" id="PS50053"/>
    </source>
</evidence>
<accession>A0ABD2LLP9</accession>
<feature type="domain" description="Ubiquitin-like" evidence="11">
    <location>
        <begin position="187"/>
        <end position="251"/>
    </location>
</feature>
<evidence type="ECO:0000256" key="9">
    <source>
        <dbReference type="SAM" id="Phobius"/>
    </source>
</evidence>
<keyword evidence="9" id="KW-0812">Transmembrane</keyword>
<dbReference type="GO" id="GO:0005524">
    <property type="term" value="F:ATP binding"/>
    <property type="evidence" value="ECO:0007669"/>
    <property type="project" value="UniProtKB-KW"/>
</dbReference>
<keyword evidence="4" id="KW-0547">Nucleotide-binding</keyword>
<dbReference type="PROSITE" id="PS50275">
    <property type="entry name" value="SAC"/>
    <property type="match status" value="1"/>
</dbReference>
<feature type="domain" description="SAC" evidence="12">
    <location>
        <begin position="82"/>
        <end position="194"/>
    </location>
</feature>
<evidence type="ECO:0000259" key="10">
    <source>
        <dbReference type="PROSITE" id="PS50011"/>
    </source>
</evidence>
<evidence type="ECO:0000256" key="5">
    <source>
        <dbReference type="ARBA" id="ARBA00022777"/>
    </source>
</evidence>
<evidence type="ECO:0000256" key="1">
    <source>
        <dbReference type="ARBA" id="ARBA00012513"/>
    </source>
</evidence>
<dbReference type="EC" id="2.7.11.1" evidence="1"/>
<gene>
    <name evidence="13" type="ORF">niasHT_007448</name>
</gene>
<dbReference type="EMBL" id="JBICBT010000362">
    <property type="protein sequence ID" value="KAL3116148.1"/>
    <property type="molecule type" value="Genomic_DNA"/>
</dbReference>
<sequence length="615" mass="70092">MGSSLSSIFACVSLRNVRIYRKILGNGTSSTLVDSSANEDFLLLQCGGMLTICKDVGNSLKQQYTKVSDGYALLGIHKISKDERFNYELTLHFNAGKQLAKLDSPISAFIVPIDDWLVKCICGSVLVRTIYVGHRTAKVALISRLSCDYVGTRFNVRGINPGINVGSHTIKLKPLEFSMFAMERHMLRIQVNVPGNTFPVYVMPNESIWSLKQKIYSQEEIPPGWQHLFFKGAEMVGWLLSDYSASEAERVRREIGFLLRFAKRSDHILSLLAVAEEQSVASSFFNFALLFPYCKIGSLNDELVQRSQTNDYMSQQRVLFLFRQICCAIEVLNSDRSPIAHRDLKPANLMFSDPQTLQLIDFGSATECPLRILDARDSRHILDEAAELCTMPYRAPELFTCEIEAVISESVDIWSLGCVLLQCSQRCDYRVHRYHPLASQPANRIIRSKMMMMMNSDVLNAYYSNGPTLINLSKMDSFYLTFDQGNIVNYHGNGHPIDVFAFSAYAMNIPIFFSNLHNYGYLNFTPRVSSRKFPSIRPQMADVWLTLTQRGRTTKNPTEPWTVKKSLTLPLDFLIINCFAYAYSYHLYLCYFYLYYYYSTLISTAFCAYAFLINS</sequence>
<proteinExistence type="predicted"/>
<evidence type="ECO:0000256" key="7">
    <source>
        <dbReference type="ARBA" id="ARBA00047899"/>
    </source>
</evidence>
<dbReference type="PROSITE" id="PS50053">
    <property type="entry name" value="UBIQUITIN_2"/>
    <property type="match status" value="1"/>
</dbReference>
<dbReference type="PANTHER" id="PTHR45998:SF2">
    <property type="entry name" value="SERINE_THREONINE-PROTEIN KINASE 16"/>
    <property type="match status" value="1"/>
</dbReference>
<dbReference type="InterPro" id="IPR029071">
    <property type="entry name" value="Ubiquitin-like_domsf"/>
</dbReference>
<keyword evidence="6" id="KW-0067">ATP-binding</keyword>
<keyword evidence="3" id="KW-0808">Transferase</keyword>
<evidence type="ECO:0000256" key="3">
    <source>
        <dbReference type="ARBA" id="ARBA00022679"/>
    </source>
</evidence>
<dbReference type="AlphaFoldDB" id="A0ABD2LLP9"/>
<name>A0ABD2LLP9_9BILA</name>
<dbReference type="InterPro" id="IPR011009">
    <property type="entry name" value="Kinase-like_dom_sf"/>
</dbReference>
<dbReference type="Pfam" id="PF00069">
    <property type="entry name" value="Pkinase"/>
    <property type="match status" value="1"/>
</dbReference>
<dbReference type="SMART" id="SM00220">
    <property type="entry name" value="S_TKc"/>
    <property type="match status" value="1"/>
</dbReference>
<dbReference type="SUPFAM" id="SSF54236">
    <property type="entry name" value="Ubiquitin-like"/>
    <property type="match status" value="1"/>
</dbReference>
<evidence type="ECO:0000256" key="4">
    <source>
        <dbReference type="ARBA" id="ARBA00022741"/>
    </source>
</evidence>
<evidence type="ECO:0000313" key="14">
    <source>
        <dbReference type="Proteomes" id="UP001620626"/>
    </source>
</evidence>
<dbReference type="Gene3D" id="3.10.20.90">
    <property type="entry name" value="Phosphatidylinositol 3-kinase Catalytic Subunit, Chain A, domain 1"/>
    <property type="match status" value="1"/>
</dbReference>
<comment type="caution">
    <text evidence="13">The sequence shown here is derived from an EMBL/GenBank/DDBJ whole genome shotgun (WGS) entry which is preliminary data.</text>
</comment>
<evidence type="ECO:0000256" key="6">
    <source>
        <dbReference type="ARBA" id="ARBA00022840"/>
    </source>
</evidence>
<dbReference type="PANTHER" id="PTHR45998">
    <property type="entry name" value="SERINE/THREONINE-PROTEIN KINASE 16"/>
    <property type="match status" value="1"/>
</dbReference>
<organism evidence="13 14">
    <name type="scientific">Heterodera trifolii</name>
    <dbReference type="NCBI Taxonomy" id="157864"/>
    <lineage>
        <taxon>Eukaryota</taxon>
        <taxon>Metazoa</taxon>
        <taxon>Ecdysozoa</taxon>
        <taxon>Nematoda</taxon>
        <taxon>Chromadorea</taxon>
        <taxon>Rhabditida</taxon>
        <taxon>Tylenchina</taxon>
        <taxon>Tylenchomorpha</taxon>
        <taxon>Tylenchoidea</taxon>
        <taxon>Heteroderidae</taxon>
        <taxon>Heteroderinae</taxon>
        <taxon>Heterodera</taxon>
    </lineage>
</organism>
<dbReference type="InterPro" id="IPR052239">
    <property type="entry name" value="Ser/Thr-specific_kinases"/>
</dbReference>
<dbReference type="Pfam" id="PF02383">
    <property type="entry name" value="Syja_N"/>
    <property type="match status" value="1"/>
</dbReference>
<reference evidence="13 14" key="1">
    <citation type="submission" date="2024-10" db="EMBL/GenBank/DDBJ databases">
        <authorList>
            <person name="Kim D."/>
        </authorList>
    </citation>
    <scope>NUCLEOTIDE SEQUENCE [LARGE SCALE GENOMIC DNA]</scope>
    <source>
        <strain evidence="13">BH-2024</strain>
    </source>
</reference>
<dbReference type="InterPro" id="IPR008271">
    <property type="entry name" value="Ser/Thr_kinase_AS"/>
</dbReference>
<dbReference type="SUPFAM" id="SSF56112">
    <property type="entry name" value="Protein kinase-like (PK-like)"/>
    <property type="match status" value="1"/>
</dbReference>
<keyword evidence="2" id="KW-0723">Serine/threonine-protein kinase</keyword>
<dbReference type="PROSITE" id="PS50011">
    <property type="entry name" value="PROTEIN_KINASE_DOM"/>
    <property type="match status" value="1"/>
</dbReference>
<dbReference type="GO" id="GO:0004674">
    <property type="term" value="F:protein serine/threonine kinase activity"/>
    <property type="evidence" value="ECO:0007669"/>
    <property type="project" value="UniProtKB-KW"/>
</dbReference>
<dbReference type="InterPro" id="IPR002013">
    <property type="entry name" value="SAC_dom"/>
</dbReference>
<evidence type="ECO:0000259" key="12">
    <source>
        <dbReference type="PROSITE" id="PS50275"/>
    </source>
</evidence>
<dbReference type="InterPro" id="IPR000719">
    <property type="entry name" value="Prot_kinase_dom"/>
</dbReference>
<dbReference type="Pfam" id="PF00240">
    <property type="entry name" value="ubiquitin"/>
    <property type="match status" value="1"/>
</dbReference>
<feature type="domain" description="Protein kinase" evidence="10">
    <location>
        <begin position="186"/>
        <end position="574"/>
    </location>
</feature>
<dbReference type="Gene3D" id="1.10.510.10">
    <property type="entry name" value="Transferase(Phosphotransferase) domain 1"/>
    <property type="match status" value="1"/>
</dbReference>
<dbReference type="Proteomes" id="UP001620626">
    <property type="component" value="Unassembled WGS sequence"/>
</dbReference>
<evidence type="ECO:0000256" key="8">
    <source>
        <dbReference type="ARBA" id="ARBA00048679"/>
    </source>
</evidence>
<comment type="catalytic activity">
    <reaction evidence="8">
        <text>L-seryl-[protein] + ATP = O-phospho-L-seryl-[protein] + ADP + H(+)</text>
        <dbReference type="Rhea" id="RHEA:17989"/>
        <dbReference type="Rhea" id="RHEA-COMP:9863"/>
        <dbReference type="Rhea" id="RHEA-COMP:11604"/>
        <dbReference type="ChEBI" id="CHEBI:15378"/>
        <dbReference type="ChEBI" id="CHEBI:29999"/>
        <dbReference type="ChEBI" id="CHEBI:30616"/>
        <dbReference type="ChEBI" id="CHEBI:83421"/>
        <dbReference type="ChEBI" id="CHEBI:456216"/>
        <dbReference type="EC" id="2.7.11.1"/>
    </reaction>
</comment>
<evidence type="ECO:0000313" key="13">
    <source>
        <dbReference type="EMBL" id="KAL3116148.1"/>
    </source>
</evidence>
<keyword evidence="9" id="KW-0472">Membrane</keyword>
<feature type="transmembrane region" description="Helical" evidence="9">
    <location>
        <begin position="594"/>
        <end position="613"/>
    </location>
</feature>
<dbReference type="PROSITE" id="PS00108">
    <property type="entry name" value="PROTEIN_KINASE_ST"/>
    <property type="match status" value="1"/>
</dbReference>